<gene>
    <name evidence="2" type="ORF">FJZ47_02890</name>
</gene>
<reference evidence="2" key="1">
    <citation type="submission" date="2019-03" db="EMBL/GenBank/DDBJ databases">
        <title>Lake Tanganyika Metagenome-Assembled Genomes (MAGs).</title>
        <authorList>
            <person name="Tran P."/>
        </authorList>
    </citation>
    <scope>NUCLEOTIDE SEQUENCE</scope>
    <source>
        <strain evidence="2">K_DeepCast_65m_m2_066</strain>
    </source>
</reference>
<dbReference type="Proteomes" id="UP000712673">
    <property type="component" value="Unassembled WGS sequence"/>
</dbReference>
<accession>A0A937VXI3</accession>
<evidence type="ECO:0000313" key="2">
    <source>
        <dbReference type="EMBL" id="MBM3222737.1"/>
    </source>
</evidence>
<feature type="transmembrane region" description="Helical" evidence="1">
    <location>
        <begin position="74"/>
        <end position="93"/>
    </location>
</feature>
<keyword evidence="1" id="KW-1133">Transmembrane helix</keyword>
<feature type="transmembrane region" description="Helical" evidence="1">
    <location>
        <begin position="41"/>
        <end position="62"/>
    </location>
</feature>
<feature type="transmembrane region" description="Helical" evidence="1">
    <location>
        <begin position="162"/>
        <end position="179"/>
    </location>
</feature>
<dbReference type="EMBL" id="VGLS01000049">
    <property type="protein sequence ID" value="MBM3222737.1"/>
    <property type="molecule type" value="Genomic_DNA"/>
</dbReference>
<sequence length="242" mass="25543">MLATGSLAALVLIGALASTGMAVYDPLLDFFGHDRQTKILVLTGLGSAAVFGPLLAASLPVLQRQRPAFAALYARLGWGLYVVAASIGVHVWYGSIDSNDVQNAWVGARVVGVGLALALWRVQGLSTRVDTRWLLPARLLLSLPAGLIGLGCLLPHAPLELLGALGFVTVWALVAWCGYRAHAMHLVNLATAVLAVRVFVAYIEIFGSLLATGVGLIASGFVLLALTWFWVRKIRLQPGGAA</sequence>
<name>A0A937VXI3_UNCTE</name>
<evidence type="ECO:0000313" key="3">
    <source>
        <dbReference type="Proteomes" id="UP000712673"/>
    </source>
</evidence>
<comment type="caution">
    <text evidence="2">The sequence shown here is derived from an EMBL/GenBank/DDBJ whole genome shotgun (WGS) entry which is preliminary data.</text>
</comment>
<dbReference type="AlphaFoldDB" id="A0A937VXI3"/>
<feature type="transmembrane region" description="Helical" evidence="1">
    <location>
        <begin position="134"/>
        <end position="156"/>
    </location>
</feature>
<protein>
    <submittedName>
        <fullName evidence="2">Uncharacterized protein</fullName>
    </submittedName>
</protein>
<keyword evidence="1" id="KW-0472">Membrane</keyword>
<keyword evidence="1" id="KW-0812">Transmembrane</keyword>
<feature type="transmembrane region" description="Helical" evidence="1">
    <location>
        <begin position="186"/>
        <end position="203"/>
    </location>
</feature>
<organism evidence="2 3">
    <name type="scientific">Tectimicrobiota bacterium</name>
    <dbReference type="NCBI Taxonomy" id="2528274"/>
    <lineage>
        <taxon>Bacteria</taxon>
        <taxon>Pseudomonadati</taxon>
        <taxon>Nitrospinota/Tectimicrobiota group</taxon>
        <taxon>Candidatus Tectimicrobiota</taxon>
    </lineage>
</organism>
<feature type="transmembrane region" description="Helical" evidence="1">
    <location>
        <begin position="105"/>
        <end position="122"/>
    </location>
</feature>
<evidence type="ECO:0000256" key="1">
    <source>
        <dbReference type="SAM" id="Phobius"/>
    </source>
</evidence>
<feature type="transmembrane region" description="Helical" evidence="1">
    <location>
        <begin position="209"/>
        <end position="231"/>
    </location>
</feature>
<proteinExistence type="predicted"/>